<feature type="binding site" evidence="13 14">
    <location>
        <position position="70"/>
    </location>
    <ligand>
        <name>[4Fe-4S] cluster</name>
        <dbReference type="ChEBI" id="CHEBI:49883"/>
        <note>4Fe-4S-S-AdoMet</note>
    </ligand>
</feature>
<dbReference type="GO" id="GO:0051537">
    <property type="term" value="F:2 iron, 2 sulfur cluster binding"/>
    <property type="evidence" value="ECO:0007669"/>
    <property type="project" value="UniProtKB-KW"/>
</dbReference>
<feature type="binding site" evidence="13 14">
    <location>
        <position position="207"/>
    </location>
    <ligand>
        <name>[2Fe-2S] cluster</name>
        <dbReference type="ChEBI" id="CHEBI:190135"/>
    </ligand>
</feature>
<dbReference type="AlphaFoldDB" id="A0A5D3WP59"/>
<keyword evidence="10 13" id="KW-0408">Iron</keyword>
<dbReference type="GO" id="GO:0004076">
    <property type="term" value="F:biotin synthase activity"/>
    <property type="evidence" value="ECO:0007669"/>
    <property type="project" value="UniProtKB-UniRule"/>
</dbReference>
<dbReference type="PANTHER" id="PTHR22976">
    <property type="entry name" value="BIOTIN SYNTHASE"/>
    <property type="match status" value="1"/>
</dbReference>
<dbReference type="InterPro" id="IPR024177">
    <property type="entry name" value="Biotin_synthase"/>
</dbReference>
<dbReference type="PROSITE" id="PS51918">
    <property type="entry name" value="RADICAL_SAM"/>
    <property type="match status" value="1"/>
</dbReference>
<dbReference type="UniPathway" id="UPA00078">
    <property type="reaction ID" value="UER00162"/>
</dbReference>
<comment type="subunit">
    <text evidence="13">Homodimer.</text>
</comment>
<evidence type="ECO:0000313" key="17">
    <source>
        <dbReference type="Proteomes" id="UP000324159"/>
    </source>
</evidence>
<evidence type="ECO:0000256" key="1">
    <source>
        <dbReference type="ARBA" id="ARBA00004942"/>
    </source>
</evidence>
<keyword evidence="11 13" id="KW-0411">Iron-sulfur</keyword>
<evidence type="ECO:0000313" key="16">
    <source>
        <dbReference type="EMBL" id="TYP00338.1"/>
    </source>
</evidence>
<evidence type="ECO:0000256" key="11">
    <source>
        <dbReference type="ARBA" id="ARBA00023014"/>
    </source>
</evidence>
<evidence type="ECO:0000256" key="14">
    <source>
        <dbReference type="PIRSR" id="PIRSR001619-1"/>
    </source>
</evidence>
<evidence type="ECO:0000256" key="7">
    <source>
        <dbReference type="ARBA" id="ARBA00022714"/>
    </source>
</evidence>
<protein>
    <recommendedName>
        <fullName evidence="3 13">Biotin synthase</fullName>
        <ecNumber evidence="3 13">2.8.1.6</ecNumber>
    </recommendedName>
</protein>
<dbReference type="InterPro" id="IPR013785">
    <property type="entry name" value="Aldolase_TIM"/>
</dbReference>
<dbReference type="SFLD" id="SFLDG01278">
    <property type="entry name" value="biotin_synthase_like"/>
    <property type="match status" value="1"/>
</dbReference>
<keyword evidence="17" id="KW-1185">Reference proteome</keyword>
<dbReference type="InterPro" id="IPR007197">
    <property type="entry name" value="rSAM"/>
</dbReference>
<dbReference type="Pfam" id="PF06968">
    <property type="entry name" value="BATS"/>
    <property type="match status" value="1"/>
</dbReference>
<keyword evidence="9 13" id="KW-0093">Biotin biosynthesis</keyword>
<dbReference type="InterPro" id="IPR010722">
    <property type="entry name" value="BATS_dom"/>
</dbReference>
<comment type="similarity">
    <text evidence="2 13">Belongs to the radical SAM superfamily. Biotin synthase family.</text>
</comment>
<evidence type="ECO:0000259" key="15">
    <source>
        <dbReference type="PROSITE" id="PS51918"/>
    </source>
</evidence>
<comment type="cofactor">
    <cofactor evidence="13">
        <name>[2Fe-2S] cluster</name>
        <dbReference type="ChEBI" id="CHEBI:190135"/>
    </cofactor>
    <text evidence="13">Binds 1 [2Fe-2S] cluster. The cluster is coordinated with 3 cysteines and 1 arginine.</text>
</comment>
<comment type="catalytic activity">
    <reaction evidence="12 13">
        <text>(4R,5S)-dethiobiotin + (sulfur carrier)-SH + 2 reduced [2Fe-2S]-[ferredoxin] + 2 S-adenosyl-L-methionine = (sulfur carrier)-H + biotin + 2 5'-deoxyadenosine + 2 L-methionine + 2 oxidized [2Fe-2S]-[ferredoxin]</text>
        <dbReference type="Rhea" id="RHEA:22060"/>
        <dbReference type="Rhea" id="RHEA-COMP:10000"/>
        <dbReference type="Rhea" id="RHEA-COMP:10001"/>
        <dbReference type="Rhea" id="RHEA-COMP:14737"/>
        <dbReference type="Rhea" id="RHEA-COMP:14739"/>
        <dbReference type="ChEBI" id="CHEBI:17319"/>
        <dbReference type="ChEBI" id="CHEBI:29917"/>
        <dbReference type="ChEBI" id="CHEBI:33737"/>
        <dbReference type="ChEBI" id="CHEBI:33738"/>
        <dbReference type="ChEBI" id="CHEBI:57586"/>
        <dbReference type="ChEBI" id="CHEBI:57844"/>
        <dbReference type="ChEBI" id="CHEBI:59789"/>
        <dbReference type="ChEBI" id="CHEBI:64428"/>
        <dbReference type="ChEBI" id="CHEBI:149473"/>
        <dbReference type="EC" id="2.8.1.6"/>
    </reaction>
</comment>
<dbReference type="GO" id="GO:0005506">
    <property type="term" value="F:iron ion binding"/>
    <property type="evidence" value="ECO:0007669"/>
    <property type="project" value="UniProtKB-UniRule"/>
</dbReference>
<evidence type="ECO:0000256" key="6">
    <source>
        <dbReference type="ARBA" id="ARBA00022691"/>
    </source>
</evidence>
<feature type="binding site" evidence="13 14">
    <location>
        <position position="147"/>
    </location>
    <ligand>
        <name>[2Fe-2S] cluster</name>
        <dbReference type="ChEBI" id="CHEBI:190135"/>
    </ligand>
</feature>
<dbReference type="InterPro" id="IPR006638">
    <property type="entry name" value="Elp3/MiaA/NifB-like_rSAM"/>
</dbReference>
<evidence type="ECO:0000256" key="12">
    <source>
        <dbReference type="ARBA" id="ARBA00051157"/>
    </source>
</evidence>
<comment type="cofactor">
    <cofactor evidence="13 14">
        <name>[4Fe-4S] cluster</name>
        <dbReference type="ChEBI" id="CHEBI:49883"/>
    </cofactor>
    <text evidence="13 14">Binds 1 [4Fe-4S] cluster. The cluster is coordinated with 3 cysteines and an exchangeable S-adenosyl-L-methionine.</text>
</comment>
<evidence type="ECO:0000256" key="10">
    <source>
        <dbReference type="ARBA" id="ARBA00023004"/>
    </source>
</evidence>
<keyword evidence="6 13" id="KW-0949">S-adenosyl-L-methionine</keyword>
<dbReference type="SMART" id="SM00876">
    <property type="entry name" value="BATS"/>
    <property type="match status" value="1"/>
</dbReference>
<proteinExistence type="inferred from homology"/>
<comment type="function">
    <text evidence="13">Catalyzes the conversion of dethiobiotin (DTB) to biotin by the insertion of a sulfur atom into dethiobiotin via a radical-based mechanism.</text>
</comment>
<dbReference type="RefSeq" id="WP_148894529.1">
    <property type="nucleotide sequence ID" value="NZ_VNIB01000001.1"/>
</dbReference>
<keyword evidence="7 13" id="KW-0001">2Fe-2S</keyword>
<accession>A0A5D3WP59</accession>
<feature type="binding site" evidence="13 14">
    <location>
        <position position="77"/>
    </location>
    <ligand>
        <name>[4Fe-4S] cluster</name>
        <dbReference type="ChEBI" id="CHEBI:49883"/>
        <note>4Fe-4S-S-AdoMet</note>
    </ligand>
</feature>
<dbReference type="SUPFAM" id="SSF102114">
    <property type="entry name" value="Radical SAM enzymes"/>
    <property type="match status" value="1"/>
</dbReference>
<keyword evidence="5 13" id="KW-0808">Transferase</keyword>
<evidence type="ECO:0000256" key="3">
    <source>
        <dbReference type="ARBA" id="ARBA00012236"/>
    </source>
</evidence>
<dbReference type="HAMAP" id="MF_01694">
    <property type="entry name" value="BioB"/>
    <property type="match status" value="1"/>
</dbReference>
<comment type="caution">
    <text evidence="16">The sequence shown here is derived from an EMBL/GenBank/DDBJ whole genome shotgun (WGS) entry which is preliminary data.</text>
</comment>
<dbReference type="Gene3D" id="3.20.20.70">
    <property type="entry name" value="Aldolase class I"/>
    <property type="match status" value="1"/>
</dbReference>
<evidence type="ECO:0000256" key="4">
    <source>
        <dbReference type="ARBA" id="ARBA00022485"/>
    </source>
</evidence>
<organism evidence="16 17">
    <name type="scientific">Geothermobacter ehrlichii</name>
    <dbReference type="NCBI Taxonomy" id="213224"/>
    <lineage>
        <taxon>Bacteria</taxon>
        <taxon>Pseudomonadati</taxon>
        <taxon>Thermodesulfobacteriota</taxon>
        <taxon>Desulfuromonadia</taxon>
        <taxon>Desulfuromonadales</taxon>
        <taxon>Geothermobacteraceae</taxon>
        <taxon>Geothermobacter</taxon>
    </lineage>
</organism>
<feature type="binding site" evidence="13 14">
    <location>
        <position position="74"/>
    </location>
    <ligand>
        <name>[4Fe-4S] cluster</name>
        <dbReference type="ChEBI" id="CHEBI:49883"/>
        <note>4Fe-4S-S-AdoMet</note>
    </ligand>
</feature>
<dbReference type="InterPro" id="IPR058240">
    <property type="entry name" value="rSAM_sf"/>
</dbReference>
<dbReference type="EC" id="2.8.1.6" evidence="3 13"/>
<dbReference type="CDD" id="cd01335">
    <property type="entry name" value="Radical_SAM"/>
    <property type="match status" value="1"/>
</dbReference>
<gene>
    <name evidence="13" type="primary">bioB</name>
    <name evidence="16" type="ORF">EDC39_101505</name>
</gene>
<evidence type="ECO:0000256" key="8">
    <source>
        <dbReference type="ARBA" id="ARBA00022723"/>
    </source>
</evidence>
<keyword evidence="4 13" id="KW-0004">4Fe-4S</keyword>
<comment type="cofactor">
    <cofactor evidence="14">
        <name>[2Fe-2S] cluster</name>
        <dbReference type="ChEBI" id="CHEBI:190135"/>
    </cofactor>
    <text evidence="14">Binds 1 [2Fe-2S] cluster. The cluster is coordinated with 3 cysteines and 1 arginine.</text>
</comment>
<dbReference type="PANTHER" id="PTHR22976:SF2">
    <property type="entry name" value="BIOTIN SYNTHASE, MITOCHONDRIAL"/>
    <property type="match status" value="1"/>
</dbReference>
<evidence type="ECO:0000256" key="13">
    <source>
        <dbReference type="HAMAP-Rule" id="MF_01694"/>
    </source>
</evidence>
<comment type="pathway">
    <text evidence="1 13">Cofactor biosynthesis; biotin biosynthesis; biotin from 7,8-diaminononanoate: step 2/2.</text>
</comment>
<evidence type="ECO:0000256" key="9">
    <source>
        <dbReference type="ARBA" id="ARBA00022756"/>
    </source>
</evidence>
<dbReference type="SMART" id="SM00729">
    <property type="entry name" value="Elp3"/>
    <property type="match status" value="1"/>
</dbReference>
<dbReference type="NCBIfam" id="TIGR00433">
    <property type="entry name" value="bioB"/>
    <property type="match status" value="1"/>
</dbReference>
<sequence>MTTTPAVHFIELAQRCAEGYTLTESEALALLRARGAELTMAIAGAHWLRERAFGNRAELCSIINAKSGRCPENCAFCAQSAHYKTQAPVYGLKSVDEIVAGAVKAQQEGSHCYGIVTSGTRIRDEREWETIFEAIRRIRSETAIDPSASLGILDESTAAKLAAAGCVTYHHNLETARSHFPSICTTHDYEEDVKTVRVAKRAGMKVCCGGIFGLGESLEQRAELGFTLRELDVDSVPVNFLNPVSGTPLEGKSDLTPLDCLRILVLLRYLLPDKSISVCGGREPNLREFQSWMFAAGASGTMVGNYLTTSGRDRETDLQLFRDAEVEVDGCC</sequence>
<dbReference type="GO" id="GO:0051539">
    <property type="term" value="F:4 iron, 4 sulfur cluster binding"/>
    <property type="evidence" value="ECO:0007669"/>
    <property type="project" value="UniProtKB-KW"/>
</dbReference>
<evidence type="ECO:0000256" key="2">
    <source>
        <dbReference type="ARBA" id="ARBA00010765"/>
    </source>
</evidence>
<dbReference type="GO" id="GO:0009102">
    <property type="term" value="P:biotin biosynthetic process"/>
    <property type="evidence" value="ECO:0007669"/>
    <property type="project" value="UniProtKB-UniRule"/>
</dbReference>
<dbReference type="OrthoDB" id="9786826at2"/>
<keyword evidence="8 13" id="KW-0479">Metal-binding</keyword>
<dbReference type="EMBL" id="VNIB01000001">
    <property type="protein sequence ID" value="TYP00338.1"/>
    <property type="molecule type" value="Genomic_DNA"/>
</dbReference>
<dbReference type="SFLD" id="SFLDS00029">
    <property type="entry name" value="Radical_SAM"/>
    <property type="match status" value="1"/>
</dbReference>
<feature type="domain" description="Radical SAM core" evidence="15">
    <location>
        <begin position="52"/>
        <end position="282"/>
    </location>
</feature>
<dbReference type="Proteomes" id="UP000324159">
    <property type="component" value="Unassembled WGS sequence"/>
</dbReference>
<name>A0A5D3WP59_9BACT</name>
<comment type="caution">
    <text evidence="13">Lacks conserved residue(s) required for the propagation of feature annotation.</text>
</comment>
<reference evidence="16 17" key="1">
    <citation type="submission" date="2019-07" db="EMBL/GenBank/DDBJ databases">
        <title>Genomic Encyclopedia of Type Strains, Phase IV (KMG-IV): sequencing the most valuable type-strain genomes for metagenomic binning, comparative biology and taxonomic classification.</title>
        <authorList>
            <person name="Goeker M."/>
        </authorList>
    </citation>
    <scope>NUCLEOTIDE SEQUENCE [LARGE SCALE GENOMIC DNA]</scope>
    <source>
        <strain evidence="16 17">SS015</strain>
    </source>
</reference>
<dbReference type="Pfam" id="PF04055">
    <property type="entry name" value="Radical_SAM"/>
    <property type="match status" value="1"/>
</dbReference>
<evidence type="ECO:0000256" key="5">
    <source>
        <dbReference type="ARBA" id="ARBA00022679"/>
    </source>
</evidence>
<dbReference type="PIRSF" id="PIRSF001619">
    <property type="entry name" value="Biotin_synth"/>
    <property type="match status" value="1"/>
</dbReference>
<dbReference type="SFLD" id="SFLDG01060">
    <property type="entry name" value="BATS_domain_containing"/>
    <property type="match status" value="1"/>
</dbReference>
<dbReference type="InterPro" id="IPR002684">
    <property type="entry name" value="Biotin_synth/BioAB"/>
</dbReference>